<comment type="caution">
    <text evidence="3">The sequence shown here is derived from an EMBL/GenBank/DDBJ whole genome shotgun (WGS) entry which is preliminary data.</text>
</comment>
<name>A0A7W7KAD6_9SPHN</name>
<dbReference type="EMBL" id="JACHLR010000010">
    <property type="protein sequence ID" value="MBB4859172.1"/>
    <property type="molecule type" value="Genomic_DNA"/>
</dbReference>
<dbReference type="RefSeq" id="WP_184245548.1">
    <property type="nucleotide sequence ID" value="NZ_JACHLR010000010.1"/>
</dbReference>
<reference evidence="3 4" key="1">
    <citation type="submission" date="2020-08" db="EMBL/GenBank/DDBJ databases">
        <title>Functional genomics of gut bacteria from endangered species of beetles.</title>
        <authorList>
            <person name="Carlos-Shanley C."/>
        </authorList>
    </citation>
    <scope>NUCLEOTIDE SEQUENCE [LARGE SCALE GENOMIC DNA]</scope>
    <source>
        <strain evidence="3 4">S00245</strain>
    </source>
</reference>
<dbReference type="Proteomes" id="UP000555448">
    <property type="component" value="Unassembled WGS sequence"/>
</dbReference>
<gene>
    <name evidence="3" type="ORF">HNO88_002501</name>
</gene>
<feature type="signal peptide" evidence="2">
    <location>
        <begin position="1"/>
        <end position="21"/>
    </location>
</feature>
<protein>
    <recommendedName>
        <fullName evidence="5">UrcA family protein</fullName>
    </recommendedName>
</protein>
<sequence>MVVLKLAAVTFACSASTAALAQDDFPIVDWGPTIQTEAMNSAMDYAARQGSGTTSKPRTRTAQMTPERRAKLKSLCSQIRQHAANGAQHPRLAWSLGKCNSEGL</sequence>
<feature type="region of interest" description="Disordered" evidence="1">
    <location>
        <begin position="46"/>
        <end position="69"/>
    </location>
</feature>
<feature type="chain" id="PRO_5031562991" description="UrcA family protein" evidence="2">
    <location>
        <begin position="22"/>
        <end position="104"/>
    </location>
</feature>
<keyword evidence="4" id="KW-1185">Reference proteome</keyword>
<evidence type="ECO:0000313" key="3">
    <source>
        <dbReference type="EMBL" id="MBB4859172.1"/>
    </source>
</evidence>
<accession>A0A7W7KAD6</accession>
<feature type="compositionally biased region" description="Polar residues" evidence="1">
    <location>
        <begin position="50"/>
        <end position="64"/>
    </location>
</feature>
<keyword evidence="2" id="KW-0732">Signal</keyword>
<proteinExistence type="predicted"/>
<evidence type="ECO:0000313" key="4">
    <source>
        <dbReference type="Proteomes" id="UP000555448"/>
    </source>
</evidence>
<organism evidence="3 4">
    <name type="scientific">Novosphingobium chloroacetimidivorans</name>
    <dbReference type="NCBI Taxonomy" id="1428314"/>
    <lineage>
        <taxon>Bacteria</taxon>
        <taxon>Pseudomonadati</taxon>
        <taxon>Pseudomonadota</taxon>
        <taxon>Alphaproteobacteria</taxon>
        <taxon>Sphingomonadales</taxon>
        <taxon>Sphingomonadaceae</taxon>
        <taxon>Novosphingobium</taxon>
    </lineage>
</organism>
<evidence type="ECO:0008006" key="5">
    <source>
        <dbReference type="Google" id="ProtNLM"/>
    </source>
</evidence>
<evidence type="ECO:0000256" key="2">
    <source>
        <dbReference type="SAM" id="SignalP"/>
    </source>
</evidence>
<dbReference type="AlphaFoldDB" id="A0A7W7KAD6"/>
<evidence type="ECO:0000256" key="1">
    <source>
        <dbReference type="SAM" id="MobiDB-lite"/>
    </source>
</evidence>